<reference evidence="4 5" key="1">
    <citation type="submission" date="2015-02" db="EMBL/GenBank/DDBJ databases">
        <authorList>
            <person name="Chooi Y.-H."/>
        </authorList>
    </citation>
    <scope>NUCLEOTIDE SEQUENCE [LARGE SCALE GENOMIC DNA]</scope>
    <source>
        <strain evidence="4">E3</strain>
    </source>
</reference>
<dbReference type="AlphaFoldDB" id="A0A0G4IQB7"/>
<dbReference type="Pfam" id="PF00328">
    <property type="entry name" value="His_Phos_2"/>
    <property type="match status" value="1"/>
</dbReference>
<comment type="similarity">
    <text evidence="1">Belongs to the histidine acid phosphatase family.</text>
</comment>
<proteinExistence type="inferred from homology"/>
<organism evidence="4 5">
    <name type="scientific">Plasmodiophora brassicae</name>
    <name type="common">Clubroot disease agent</name>
    <dbReference type="NCBI Taxonomy" id="37360"/>
    <lineage>
        <taxon>Eukaryota</taxon>
        <taxon>Sar</taxon>
        <taxon>Rhizaria</taxon>
        <taxon>Endomyxa</taxon>
        <taxon>Phytomyxea</taxon>
        <taxon>Plasmodiophorida</taxon>
        <taxon>Plasmodiophoridae</taxon>
        <taxon>Plasmodiophora</taxon>
    </lineage>
</organism>
<dbReference type="SUPFAM" id="SSF53254">
    <property type="entry name" value="Phosphoglycerate mutase-like"/>
    <property type="match status" value="1"/>
</dbReference>
<dbReference type="PANTHER" id="PTHR11567:SF110">
    <property type="entry name" value="2-PHOSPHOXYLOSE PHOSPHATASE 1"/>
    <property type="match status" value="1"/>
</dbReference>
<keyword evidence="3" id="KW-1133">Transmembrane helix</keyword>
<dbReference type="InterPro" id="IPR050645">
    <property type="entry name" value="Histidine_acid_phosphatase"/>
</dbReference>
<dbReference type="InterPro" id="IPR000560">
    <property type="entry name" value="His_Pase_clade-2"/>
</dbReference>
<keyword evidence="2" id="KW-0378">Hydrolase</keyword>
<dbReference type="CDD" id="cd07061">
    <property type="entry name" value="HP_HAP_like"/>
    <property type="match status" value="1"/>
</dbReference>
<accession>A0A0G4IQB7</accession>
<evidence type="ECO:0000313" key="4">
    <source>
        <dbReference type="EMBL" id="CEO97407.1"/>
    </source>
</evidence>
<keyword evidence="3" id="KW-0812">Transmembrane</keyword>
<evidence type="ECO:0000256" key="2">
    <source>
        <dbReference type="ARBA" id="ARBA00022801"/>
    </source>
</evidence>
<dbReference type="EMBL" id="CDSF01000079">
    <property type="protein sequence ID" value="CEO97407.1"/>
    <property type="molecule type" value="Genomic_DNA"/>
</dbReference>
<dbReference type="OMA" id="SWPPFTS"/>
<dbReference type="PANTHER" id="PTHR11567">
    <property type="entry name" value="ACID PHOSPHATASE-RELATED"/>
    <property type="match status" value="1"/>
</dbReference>
<dbReference type="STRING" id="37360.A0A0G4IQB7"/>
<feature type="non-terminal residue" evidence="4">
    <location>
        <position position="1"/>
    </location>
</feature>
<evidence type="ECO:0000256" key="3">
    <source>
        <dbReference type="SAM" id="Phobius"/>
    </source>
</evidence>
<evidence type="ECO:0000313" key="5">
    <source>
        <dbReference type="Proteomes" id="UP000039324"/>
    </source>
</evidence>
<sequence>LEGKMGFASRCHVVTGDAALQFGRAGRVSLHPARDRRPRPTRLPMIDDEDDRAWSPILLQRSRRRGAYWNDAARRRHVVAILAGVTLVTLLLLVRPTRVGSPGGDDEAEMADQRPPRFVTLPELKSLPYCGLDPLNEATLPKIPAPNRPDLEIVQVQAFIRHGARFFNQRTQCWPGQDTISYRCELTHMSIPGTNMTDASIPPPNRIFRKRFMKNRNDYKGNCRIGQLTVHGYHQEEVLGGLFRERYVGTLISPVLNNSEVHFRSDDVPRTVLSAESFFTGLFPPEGPDSPPPTQIVNLWTMDVDRETEVVNAHECPGVAKQYKKAQHTTTFVEHEKTFTAPLRRRLSEIMRIPTNELDGKNKFDCLFISLCRGDPVPEGVDRDLVADVEFDNRFRVYSMIQYPDRVSGSRLVIGPLLREIHGHLQQAVLGRSVPKFSLYSGHDTGPIMLLLSAFGVDDQFPWAPFASYISLELYRRVDSVGRPPEAHFIRIIHNGHVLRLPMADANEFIPFPQFMAFLATMIPSPEECPDIYQ</sequence>
<dbReference type="InterPro" id="IPR029033">
    <property type="entry name" value="His_PPase_superfam"/>
</dbReference>
<dbReference type="GO" id="GO:0016791">
    <property type="term" value="F:phosphatase activity"/>
    <property type="evidence" value="ECO:0007669"/>
    <property type="project" value="TreeGrafter"/>
</dbReference>
<keyword evidence="5" id="KW-1185">Reference proteome</keyword>
<dbReference type="OrthoDB" id="10257284at2759"/>
<name>A0A0G4IQB7_PLABS</name>
<feature type="transmembrane region" description="Helical" evidence="3">
    <location>
        <begin position="78"/>
        <end position="94"/>
    </location>
</feature>
<protein>
    <submittedName>
        <fullName evidence="4">Uncharacterized protein</fullName>
    </submittedName>
</protein>
<dbReference type="Proteomes" id="UP000039324">
    <property type="component" value="Unassembled WGS sequence"/>
</dbReference>
<dbReference type="Gene3D" id="3.40.50.1240">
    <property type="entry name" value="Phosphoglycerate mutase-like"/>
    <property type="match status" value="1"/>
</dbReference>
<gene>
    <name evidence="4" type="ORF">PBRA_000752</name>
</gene>
<evidence type="ECO:0000256" key="1">
    <source>
        <dbReference type="ARBA" id="ARBA00005375"/>
    </source>
</evidence>
<keyword evidence="3" id="KW-0472">Membrane</keyword>